<feature type="domain" description="RRM" evidence="6">
    <location>
        <begin position="180"/>
        <end position="261"/>
    </location>
</feature>
<sequence length="784" mass="86393">MTNPPQTNSNSMYMNNKIQKINNDLTPCSQIIHNSNIIIDDTVNNNDSNHSNNNSNNNDNNNNYGHFQQSTSPNELDKTTIMNEISCDNYENRTNLIVNYLPQTMSQEEMRILFSKIGKLASCKLIRDKLTGQSLGYGFVNYVDASDAERAIRALNKMRLQNKTIKVSLARPSCESIKGANLYICGLPKFMTESDLEKLFHPCGKIITSRILFDNNTGQSKGVGFIRFDQRHEAELAIQQFNGYRVGSMADSPLIVKFANIPTSNKNGLTNSVSPMIMTTTSTPTHNSNNGNMDYQNQTMTTLSSLINLNKLAMKANELQSMITPEILNNDSTYDIFNNSTTPQLITDSSSGKHTRRIGGPIHPTAVHKLRFNPLDGCAIPVRINPFDSINHTSINNLTSSPASANGLRLMGKNANANNNNNNINAAISLAAALAAVRTTTTANNNSNNQPDPLQTQLLSQLNGIPQQLPGVIGFTLPWLGTNIETNLNQLTNNMYQTNNSLGDYFPQSNNVLSNISLNTIPLLTCPEYYNTQIGLNNNNNTSQTAMNLNVAKQQNLNLINSFHNHNNNHVNSTKSSIPIVDSLFFNPFTSNLDIHSVTTKLLHDISTHAVITGNVNGTTPLTPTPPPPLPPTTTTTTMVTTVTPTNDLFSTNHYPPNSISSSSTTTATILKIEGLAPGTDESIILRLFSAFPSVLSVQLLPNKELNINGENNNTLIMNNNNDKQDMKALVIMSDHEQAKLAMHYLNGCTLQNRILKVSRNESINQTTNYNFSEYLQPTNTILL</sequence>
<dbReference type="InterPro" id="IPR006548">
    <property type="entry name" value="ELAD_HU_SF"/>
</dbReference>
<evidence type="ECO:0000256" key="1">
    <source>
        <dbReference type="ARBA" id="ARBA00006266"/>
    </source>
</evidence>
<comment type="caution">
    <text evidence="7">The sequence shown here is derived from an EMBL/GenBank/DDBJ whole genome shotgun (WGS) entry which is preliminary data.</text>
</comment>
<keyword evidence="2" id="KW-0677">Repeat</keyword>
<dbReference type="FunFam" id="3.30.70.330:FF:000480">
    <property type="entry name" value="Fne, isoform A"/>
    <property type="match status" value="1"/>
</dbReference>
<accession>A0A922LMB6</accession>
<dbReference type="NCBIfam" id="TIGR01661">
    <property type="entry name" value="ELAV_HUD_SF"/>
    <property type="match status" value="1"/>
</dbReference>
<dbReference type="InterPro" id="IPR034775">
    <property type="entry name" value="Elav_RRM1"/>
</dbReference>
<dbReference type="GeneID" id="24595864"/>
<dbReference type="RefSeq" id="XP_035588354.2">
    <property type="nucleotide sequence ID" value="XM_035732219.2"/>
</dbReference>
<dbReference type="PANTHER" id="PTHR10352">
    <property type="entry name" value="EUKARYOTIC TRANSLATION INITIATION FACTOR 3 SUBUNIT G"/>
    <property type="match status" value="1"/>
</dbReference>
<dbReference type="EMBL" id="AMPZ03000002">
    <property type="protein sequence ID" value="KAH9589664.1"/>
    <property type="molecule type" value="Genomic_DNA"/>
</dbReference>
<dbReference type="CDD" id="cd12650">
    <property type="entry name" value="RRM1_Hu"/>
    <property type="match status" value="1"/>
</dbReference>
<keyword evidence="3 4" id="KW-0694">RNA-binding</keyword>
<evidence type="ECO:0000256" key="4">
    <source>
        <dbReference type="PROSITE-ProRule" id="PRU00176"/>
    </source>
</evidence>
<feature type="domain" description="RRM" evidence="6">
    <location>
        <begin position="94"/>
        <end position="172"/>
    </location>
</feature>
<dbReference type="Gene3D" id="3.30.70.330">
    <property type="match status" value="3"/>
</dbReference>
<keyword evidence="8" id="KW-1185">Reference proteome</keyword>
<evidence type="ECO:0000259" key="6">
    <source>
        <dbReference type="PROSITE" id="PS50102"/>
    </source>
</evidence>
<reference evidence="7" key="2">
    <citation type="journal article" date="2019" name="Gigascience">
        <title>High-quality Schistosoma haematobium genome achieved by single-molecule and long-range sequencing.</title>
        <authorList>
            <person name="Stroehlein A.J."/>
            <person name="Korhonen P.K."/>
            <person name="Chong T.M."/>
            <person name="Lim Y.L."/>
            <person name="Chan K.G."/>
            <person name="Webster B."/>
            <person name="Rollinson D."/>
            <person name="Brindley P.J."/>
            <person name="Gasser R.B."/>
            <person name="Young N.D."/>
        </authorList>
    </citation>
    <scope>NUCLEOTIDE SEQUENCE</scope>
</reference>
<dbReference type="PRINTS" id="PR00961">
    <property type="entry name" value="HUDSXLRNA"/>
</dbReference>
<dbReference type="CTD" id="24595864"/>
<feature type="domain" description="RRM" evidence="6">
    <location>
        <begin position="669"/>
        <end position="763"/>
    </location>
</feature>
<reference evidence="7" key="4">
    <citation type="journal article" date="2022" name="PLoS Pathog.">
        <title>Chromosome-level genome of Schistosoma haematobium underpins genome-wide explorations of molecular variation.</title>
        <authorList>
            <person name="Stroehlein A.J."/>
            <person name="Korhonen P.K."/>
            <person name="Lee V.V."/>
            <person name="Ralph S.A."/>
            <person name="Mentink-Kane M."/>
            <person name="You H."/>
            <person name="McManus D.P."/>
            <person name="Tchuente L.T."/>
            <person name="Stothard J.R."/>
            <person name="Kaur P."/>
            <person name="Dudchenko O."/>
            <person name="Aiden E.L."/>
            <person name="Yang B."/>
            <person name="Yang H."/>
            <person name="Emery A.M."/>
            <person name="Webster B.L."/>
            <person name="Brindley P.J."/>
            <person name="Rollinson D."/>
            <person name="Chang B.C.H."/>
            <person name="Gasser R.B."/>
            <person name="Young N.D."/>
        </authorList>
    </citation>
    <scope>NUCLEOTIDE SEQUENCE</scope>
</reference>
<gene>
    <name evidence="7" type="ORF">MS3_00010284</name>
</gene>
<dbReference type="InterPro" id="IPR012677">
    <property type="entry name" value="Nucleotide-bd_a/b_plait_sf"/>
</dbReference>
<evidence type="ECO:0000256" key="5">
    <source>
        <dbReference type="SAM" id="MobiDB-lite"/>
    </source>
</evidence>
<dbReference type="GO" id="GO:1990904">
    <property type="term" value="C:ribonucleoprotein complex"/>
    <property type="evidence" value="ECO:0007669"/>
    <property type="project" value="InterPro"/>
</dbReference>
<dbReference type="FunFam" id="3.30.70.330:FF:000205">
    <property type="entry name" value="Sex lethal, isoform B"/>
    <property type="match status" value="1"/>
</dbReference>
<comment type="similarity">
    <text evidence="1">Belongs to the RRM elav family.</text>
</comment>
<dbReference type="GO" id="GO:0005634">
    <property type="term" value="C:nucleus"/>
    <property type="evidence" value="ECO:0007669"/>
    <property type="project" value="UniProtKB-ARBA"/>
</dbReference>
<reference evidence="7" key="1">
    <citation type="journal article" date="2012" name="Nat. Genet.">
        <title>Whole-genome sequence of Schistosoma haematobium.</title>
        <authorList>
            <person name="Young N.D."/>
            <person name="Jex A.R."/>
            <person name="Li B."/>
            <person name="Liu S."/>
            <person name="Yang L."/>
            <person name="Xiong Z."/>
            <person name="Li Y."/>
            <person name="Cantacessi C."/>
            <person name="Hall R.S."/>
            <person name="Xu X."/>
            <person name="Chen F."/>
            <person name="Wu X."/>
            <person name="Zerlotini A."/>
            <person name="Oliveira G."/>
            <person name="Hofmann A."/>
            <person name="Zhang G."/>
            <person name="Fang X."/>
            <person name="Kang Y."/>
            <person name="Campbell B.E."/>
            <person name="Loukas A."/>
            <person name="Ranganathan S."/>
            <person name="Rollinson D."/>
            <person name="Rinaldi G."/>
            <person name="Brindley P.J."/>
            <person name="Yang H."/>
            <person name="Wang J."/>
            <person name="Wang J."/>
            <person name="Gasser R.B."/>
        </authorList>
    </citation>
    <scope>NUCLEOTIDE SEQUENCE</scope>
</reference>
<feature type="region of interest" description="Disordered" evidence="5">
    <location>
        <begin position="43"/>
        <end position="74"/>
    </location>
</feature>
<dbReference type="SMART" id="SM00360">
    <property type="entry name" value="RRM"/>
    <property type="match status" value="3"/>
</dbReference>
<protein>
    <recommendedName>
        <fullName evidence="6">RRM domain-containing protein</fullName>
    </recommendedName>
</protein>
<reference evidence="7" key="3">
    <citation type="submission" date="2021-06" db="EMBL/GenBank/DDBJ databases">
        <title>Chromosome-level genome assembly for S. haematobium.</title>
        <authorList>
            <person name="Stroehlein A.J."/>
        </authorList>
    </citation>
    <scope>NUCLEOTIDE SEQUENCE</scope>
</reference>
<dbReference type="GO" id="GO:0003723">
    <property type="term" value="F:RNA binding"/>
    <property type="evidence" value="ECO:0007669"/>
    <property type="project" value="UniProtKB-UniRule"/>
</dbReference>
<proteinExistence type="inferred from homology"/>
<feature type="compositionally biased region" description="Polar residues" evidence="5">
    <location>
        <begin position="64"/>
        <end position="74"/>
    </location>
</feature>
<dbReference type="Proteomes" id="UP000471633">
    <property type="component" value="Unassembled WGS sequence"/>
</dbReference>
<organism evidence="7 8">
    <name type="scientific">Schistosoma haematobium</name>
    <name type="common">Blood fluke</name>
    <dbReference type="NCBI Taxonomy" id="6185"/>
    <lineage>
        <taxon>Eukaryota</taxon>
        <taxon>Metazoa</taxon>
        <taxon>Spiralia</taxon>
        <taxon>Lophotrochozoa</taxon>
        <taxon>Platyhelminthes</taxon>
        <taxon>Trematoda</taxon>
        <taxon>Digenea</taxon>
        <taxon>Strigeidida</taxon>
        <taxon>Schistosomatoidea</taxon>
        <taxon>Schistosomatidae</taxon>
        <taxon>Schistosoma</taxon>
    </lineage>
</organism>
<dbReference type="InterPro" id="IPR035979">
    <property type="entry name" value="RBD_domain_sf"/>
</dbReference>
<dbReference type="CDD" id="cd00590">
    <property type="entry name" value="RRM_SF"/>
    <property type="match status" value="1"/>
</dbReference>
<dbReference type="InterPro" id="IPR002343">
    <property type="entry name" value="Hud_Sxl_RNA"/>
</dbReference>
<dbReference type="InterPro" id="IPR000504">
    <property type="entry name" value="RRM_dom"/>
</dbReference>
<feature type="compositionally biased region" description="Low complexity" evidence="5">
    <location>
        <begin position="43"/>
        <end position="63"/>
    </location>
</feature>
<dbReference type="SUPFAM" id="SSF54928">
    <property type="entry name" value="RNA-binding domain, RBD"/>
    <property type="match status" value="2"/>
</dbReference>
<evidence type="ECO:0000256" key="3">
    <source>
        <dbReference type="ARBA" id="ARBA00022884"/>
    </source>
</evidence>
<dbReference type="PROSITE" id="PS50102">
    <property type="entry name" value="RRM"/>
    <property type="match status" value="3"/>
</dbReference>
<evidence type="ECO:0000313" key="7">
    <source>
        <dbReference type="EMBL" id="KAH9589664.1"/>
    </source>
</evidence>
<dbReference type="OrthoDB" id="266020at2759"/>
<name>A0A922LMB6_SCHHA</name>
<evidence type="ECO:0000256" key="2">
    <source>
        <dbReference type="ARBA" id="ARBA00022737"/>
    </source>
</evidence>
<dbReference type="AlphaFoldDB" id="A0A922LMB6"/>
<evidence type="ECO:0000313" key="8">
    <source>
        <dbReference type="Proteomes" id="UP000471633"/>
    </source>
</evidence>
<dbReference type="KEGG" id="shx:MS3_00010284"/>
<dbReference type="Pfam" id="PF00076">
    <property type="entry name" value="RRM_1"/>
    <property type="match status" value="2"/>
</dbReference>
<dbReference type="GO" id="GO:0050686">
    <property type="term" value="P:negative regulation of mRNA processing"/>
    <property type="evidence" value="ECO:0007669"/>
    <property type="project" value="UniProtKB-ARBA"/>
</dbReference>